<dbReference type="GO" id="GO:0006869">
    <property type="term" value="P:lipid transport"/>
    <property type="evidence" value="ECO:0007669"/>
    <property type="project" value="UniProtKB-KW"/>
</dbReference>
<dbReference type="Pfam" id="PF01852">
    <property type="entry name" value="START"/>
    <property type="match status" value="1"/>
</dbReference>
<accession>A0A4U8UYJ6</accession>
<keyword evidence="7" id="KW-1185">Reference proteome</keyword>
<comment type="caution">
    <text evidence="6">The sequence shown here is derived from an EMBL/GenBank/DDBJ whole genome shotgun (WGS) entry which is preliminary data.</text>
</comment>
<keyword evidence="3" id="KW-0446">Lipid-binding</keyword>
<evidence type="ECO:0000256" key="2">
    <source>
        <dbReference type="ARBA" id="ARBA00023055"/>
    </source>
</evidence>
<keyword evidence="1" id="KW-0813">Transport</keyword>
<dbReference type="GO" id="GO:0008289">
    <property type="term" value="F:lipid binding"/>
    <property type="evidence" value="ECO:0007669"/>
    <property type="project" value="UniProtKB-KW"/>
</dbReference>
<dbReference type="EMBL" id="AZBU02000001">
    <property type="protein sequence ID" value="TMS36988.1"/>
    <property type="molecule type" value="Genomic_DNA"/>
</dbReference>
<proteinExistence type="predicted"/>
<dbReference type="Gene3D" id="3.30.530.20">
    <property type="match status" value="1"/>
</dbReference>
<dbReference type="InterPro" id="IPR043556">
    <property type="entry name" value="StARD5/6"/>
</dbReference>
<evidence type="ECO:0000313" key="7">
    <source>
        <dbReference type="Proteomes" id="UP000298663"/>
    </source>
</evidence>
<reference evidence="6 7" key="2">
    <citation type="journal article" date="2019" name="G3 (Bethesda)">
        <title>Hybrid Assembly of the Genome of the Entomopathogenic Nematode Steinernema carpocapsae Identifies the X-Chromosome.</title>
        <authorList>
            <person name="Serra L."/>
            <person name="Macchietto M."/>
            <person name="Macias-Munoz A."/>
            <person name="McGill C.J."/>
            <person name="Rodriguez I.M."/>
            <person name="Rodriguez B."/>
            <person name="Murad R."/>
            <person name="Mortazavi A."/>
        </authorList>
    </citation>
    <scope>NUCLEOTIDE SEQUENCE [LARGE SCALE GENOMIC DNA]</scope>
    <source>
        <strain evidence="6 7">ALL</strain>
    </source>
</reference>
<dbReference type="CDD" id="cd00177">
    <property type="entry name" value="START"/>
    <property type="match status" value="1"/>
</dbReference>
<organism evidence="6 7">
    <name type="scientific">Steinernema carpocapsae</name>
    <name type="common">Entomopathogenic nematode</name>
    <dbReference type="NCBI Taxonomy" id="34508"/>
    <lineage>
        <taxon>Eukaryota</taxon>
        <taxon>Metazoa</taxon>
        <taxon>Ecdysozoa</taxon>
        <taxon>Nematoda</taxon>
        <taxon>Chromadorea</taxon>
        <taxon>Rhabditida</taxon>
        <taxon>Tylenchina</taxon>
        <taxon>Panagrolaimomorpha</taxon>
        <taxon>Strongyloidoidea</taxon>
        <taxon>Steinernematidae</taxon>
        <taxon>Steinernema</taxon>
    </lineage>
</organism>
<gene>
    <name evidence="6" type="ORF">L596_004023</name>
</gene>
<dbReference type="PROSITE" id="PS50848">
    <property type="entry name" value="START"/>
    <property type="match status" value="1"/>
</dbReference>
<evidence type="ECO:0000256" key="4">
    <source>
        <dbReference type="ARBA" id="ARBA00024750"/>
    </source>
</evidence>
<keyword evidence="2" id="KW-0445">Lipid transport</keyword>
<evidence type="ECO:0000313" key="6">
    <source>
        <dbReference type="EMBL" id="TMS36988.1"/>
    </source>
</evidence>
<reference evidence="6 7" key="1">
    <citation type="journal article" date="2015" name="Genome Biol.">
        <title>Comparative genomics of Steinernema reveals deeply conserved gene regulatory networks.</title>
        <authorList>
            <person name="Dillman A.R."/>
            <person name="Macchietto M."/>
            <person name="Porter C.F."/>
            <person name="Rogers A."/>
            <person name="Williams B."/>
            <person name="Antoshechkin I."/>
            <person name="Lee M.M."/>
            <person name="Goodwin Z."/>
            <person name="Lu X."/>
            <person name="Lewis E.E."/>
            <person name="Goodrich-Blair H."/>
            <person name="Stock S.P."/>
            <person name="Adams B.J."/>
            <person name="Sternberg P.W."/>
            <person name="Mortazavi A."/>
        </authorList>
    </citation>
    <scope>NUCLEOTIDE SEQUENCE [LARGE SCALE GENOMIC DNA]</scope>
    <source>
        <strain evidence="6 7">ALL</strain>
    </source>
</reference>
<feature type="domain" description="START" evidence="5">
    <location>
        <begin position="21"/>
        <end position="200"/>
    </location>
</feature>
<dbReference type="InterPro" id="IPR002913">
    <property type="entry name" value="START_lipid-bd_dom"/>
</dbReference>
<dbReference type="AlphaFoldDB" id="A0A4U8UYJ6"/>
<name>A0A4U8UYJ6_STECR</name>
<dbReference type="InterPro" id="IPR023393">
    <property type="entry name" value="START-like_dom_sf"/>
</dbReference>
<sequence length="200" mass="22770">MSKGEWEIAIKSAEGRIESLSRSDGWEVCKKSKDCVIYRLQCDITDNTIFRFKATVPKCSVDDVCRRIHPCSTLRPVWDSQLQSIEVIDELSANVLVIRHVIKSRLLGIISERDTIDLCKFSTETDGSKRAVMCSIVHPACPRVPSIVRAHTHPSMFGIKATSRDDVLRVLRKRNNLNKAETLHSTRISFCYLRTKILKI</sequence>
<dbReference type="Proteomes" id="UP000298663">
    <property type="component" value="Unassembled WGS sequence"/>
</dbReference>
<protein>
    <recommendedName>
        <fullName evidence="5">START domain-containing protein</fullName>
    </recommendedName>
</protein>
<dbReference type="SUPFAM" id="SSF55961">
    <property type="entry name" value="Bet v1-like"/>
    <property type="match status" value="1"/>
</dbReference>
<dbReference type="PANTHER" id="PTHR46374">
    <property type="entry name" value="PROTEIN CBG07384"/>
    <property type="match status" value="1"/>
</dbReference>
<evidence type="ECO:0000256" key="3">
    <source>
        <dbReference type="ARBA" id="ARBA00023121"/>
    </source>
</evidence>
<dbReference type="OrthoDB" id="196858at2759"/>
<dbReference type="PANTHER" id="PTHR46374:SF1">
    <property type="entry name" value="START DOMAIN-CONTAINING PROTEIN"/>
    <property type="match status" value="1"/>
</dbReference>
<comment type="function">
    <text evidence="4">May be involved in the intracellular transport of sterols or other lipids. May bind cholesterol or other sterols.</text>
</comment>
<evidence type="ECO:0000259" key="5">
    <source>
        <dbReference type="PROSITE" id="PS50848"/>
    </source>
</evidence>
<evidence type="ECO:0000256" key="1">
    <source>
        <dbReference type="ARBA" id="ARBA00022448"/>
    </source>
</evidence>